<evidence type="ECO:0000259" key="9">
    <source>
        <dbReference type="Pfam" id="PF00881"/>
    </source>
</evidence>
<dbReference type="EMBL" id="VOQF01000013">
    <property type="protein sequence ID" value="TXC85994.1"/>
    <property type="molecule type" value="Genomic_DNA"/>
</dbReference>
<dbReference type="Gene3D" id="3.40.109.10">
    <property type="entry name" value="NADH Oxidase"/>
    <property type="match status" value="1"/>
</dbReference>
<dbReference type="InterPro" id="IPR052530">
    <property type="entry name" value="NAD(P)H_nitroreductase"/>
</dbReference>
<dbReference type="InterPro" id="IPR029479">
    <property type="entry name" value="Nitroreductase"/>
</dbReference>
<reference evidence="10 11" key="1">
    <citation type="journal article" date="2005" name="Int. J. Syst. Evol. Microbiol.">
        <title>Bacillus litoralis sp. nov., isolated from a tidal flat of the Yellow Sea in Korea.</title>
        <authorList>
            <person name="Yoon J.H."/>
            <person name="Oh T.K."/>
        </authorList>
    </citation>
    <scope>NUCLEOTIDE SEQUENCE [LARGE SCALE GENOMIC DNA]</scope>
    <source>
        <strain evidence="10 11">SW-211</strain>
    </source>
</reference>
<feature type="region of interest" description="Disordered" evidence="8">
    <location>
        <begin position="170"/>
        <end position="189"/>
    </location>
</feature>
<evidence type="ECO:0000256" key="7">
    <source>
        <dbReference type="ARBA" id="ARBA00023027"/>
    </source>
</evidence>
<dbReference type="SUPFAM" id="SSF55469">
    <property type="entry name" value="FMN-dependent nitroreductase-like"/>
    <property type="match status" value="1"/>
</dbReference>
<gene>
    <name evidence="10" type="ORF">FS935_18235</name>
</gene>
<keyword evidence="3" id="KW-0285">Flavoprotein</keyword>
<evidence type="ECO:0000256" key="5">
    <source>
        <dbReference type="ARBA" id="ARBA00022857"/>
    </source>
</evidence>
<dbReference type="InterPro" id="IPR000415">
    <property type="entry name" value="Nitroreductase-like"/>
</dbReference>
<dbReference type="OrthoDB" id="9804207at2"/>
<dbReference type="RefSeq" id="WP_146950084.1">
    <property type="nucleotide sequence ID" value="NZ_VOQF01000013.1"/>
</dbReference>
<dbReference type="AlphaFoldDB" id="A0A5C6VMK2"/>
<organism evidence="10 11">
    <name type="scientific">Metabacillus litoralis</name>
    <dbReference type="NCBI Taxonomy" id="152268"/>
    <lineage>
        <taxon>Bacteria</taxon>
        <taxon>Bacillati</taxon>
        <taxon>Bacillota</taxon>
        <taxon>Bacilli</taxon>
        <taxon>Bacillales</taxon>
        <taxon>Bacillaceae</taxon>
        <taxon>Metabacillus</taxon>
    </lineage>
</organism>
<dbReference type="Pfam" id="PF00881">
    <property type="entry name" value="Nitroreductase"/>
    <property type="match status" value="1"/>
</dbReference>
<evidence type="ECO:0000256" key="8">
    <source>
        <dbReference type="SAM" id="MobiDB-lite"/>
    </source>
</evidence>
<name>A0A5C6VMK2_9BACI</name>
<dbReference type="PANTHER" id="PTHR43821:SF1">
    <property type="entry name" value="NAD(P)H NITROREDUCTASE YDJA-RELATED"/>
    <property type="match status" value="1"/>
</dbReference>
<keyword evidence="6" id="KW-0560">Oxidoreductase</keyword>
<dbReference type="InterPro" id="IPR026021">
    <property type="entry name" value="YdjA-like"/>
</dbReference>
<comment type="caution">
    <text evidence="10">The sequence shown here is derived from an EMBL/GenBank/DDBJ whole genome shotgun (WGS) entry which is preliminary data.</text>
</comment>
<keyword evidence="7" id="KW-0520">NAD</keyword>
<accession>A0A5C6VMK2</accession>
<feature type="domain" description="Nitroreductase" evidence="9">
    <location>
        <begin position="7"/>
        <end position="165"/>
    </location>
</feature>
<keyword evidence="11" id="KW-1185">Reference proteome</keyword>
<evidence type="ECO:0000256" key="1">
    <source>
        <dbReference type="ARBA" id="ARBA00001917"/>
    </source>
</evidence>
<evidence type="ECO:0000256" key="6">
    <source>
        <dbReference type="ARBA" id="ARBA00023002"/>
    </source>
</evidence>
<evidence type="ECO:0000313" key="10">
    <source>
        <dbReference type="EMBL" id="TXC85994.1"/>
    </source>
</evidence>
<comment type="cofactor">
    <cofactor evidence="1">
        <name>FMN</name>
        <dbReference type="ChEBI" id="CHEBI:58210"/>
    </cofactor>
</comment>
<keyword evidence="5" id="KW-0521">NADP</keyword>
<proteinExistence type="inferred from homology"/>
<evidence type="ECO:0000256" key="2">
    <source>
        <dbReference type="ARBA" id="ARBA00007118"/>
    </source>
</evidence>
<evidence type="ECO:0000313" key="11">
    <source>
        <dbReference type="Proteomes" id="UP000321363"/>
    </source>
</evidence>
<keyword evidence="4" id="KW-0288">FMN</keyword>
<dbReference type="CDD" id="cd02135">
    <property type="entry name" value="YdjA-like"/>
    <property type="match status" value="1"/>
</dbReference>
<dbReference type="PANTHER" id="PTHR43821">
    <property type="entry name" value="NAD(P)H NITROREDUCTASE YDJA-RELATED"/>
    <property type="match status" value="1"/>
</dbReference>
<protein>
    <submittedName>
        <fullName evidence="10">Nitroreductase</fullName>
    </submittedName>
</protein>
<dbReference type="GO" id="GO:0016491">
    <property type="term" value="F:oxidoreductase activity"/>
    <property type="evidence" value="ECO:0007669"/>
    <property type="project" value="UniProtKB-KW"/>
</dbReference>
<dbReference type="Proteomes" id="UP000321363">
    <property type="component" value="Unassembled WGS sequence"/>
</dbReference>
<sequence length="189" mass="22074">MSIIKELKSRRAIRDYRKQDVEDEKIKTLLDAATWAPNDKMREPWRFYVLKGEAKKRYENLAEQYLLERFPTKPHLVESSLKVLTTTPVHIIVTSDIVPNDQEATKDNEYAVCCAIHSMWLAAKELGLGFVWRTRGVGLVHDERLFQFIGSPENKQVVGNLFIGYPDEEKRSNMKDPKRTSYEEKTTWL</sequence>
<evidence type="ECO:0000256" key="4">
    <source>
        <dbReference type="ARBA" id="ARBA00022643"/>
    </source>
</evidence>
<evidence type="ECO:0000256" key="3">
    <source>
        <dbReference type="ARBA" id="ARBA00022630"/>
    </source>
</evidence>
<comment type="similarity">
    <text evidence="2">Belongs to the nitroreductase family.</text>
</comment>